<reference evidence="2" key="2">
    <citation type="submission" date="2020-11" db="EMBL/GenBank/DDBJ databases">
        <authorList>
            <person name="McCartney M.A."/>
            <person name="Auch B."/>
            <person name="Kono T."/>
            <person name="Mallez S."/>
            <person name="Becker A."/>
            <person name="Gohl D.M."/>
            <person name="Silverstein K.A.T."/>
            <person name="Koren S."/>
            <person name="Bechman K.B."/>
            <person name="Herman A."/>
            <person name="Abrahante J.E."/>
            <person name="Garbe J."/>
        </authorList>
    </citation>
    <scope>NUCLEOTIDE SEQUENCE</scope>
    <source>
        <strain evidence="2">Duluth1</strain>
        <tissue evidence="2">Whole animal</tissue>
    </source>
</reference>
<dbReference type="Proteomes" id="UP000828390">
    <property type="component" value="Unassembled WGS sequence"/>
</dbReference>
<evidence type="ECO:0000313" key="2">
    <source>
        <dbReference type="EMBL" id="KAH3773677.1"/>
    </source>
</evidence>
<sequence length="228" mass="25646">MQHSANSSTVATSGQNECDSETSGYMSTSSLDSTEERRLTANADKIMSVWNCWSQNIDSSSGPKCSTPKRTSQRRLLKMRVNLKAGSRCFAQKSRSEGDLCRPEAWKPLDCNYAESLDSGLNILSSIQCKSYASQDWKRRPYMTQSTSEKDVQIDGNKSYHARLPRYRVTINEPTYHGAVSGLSVNESMTEFLSNVNQENLASYLQFYDRVTRTANIERLGRNGSVYV</sequence>
<proteinExistence type="predicted"/>
<dbReference type="EMBL" id="JAIWYP010000009">
    <property type="protein sequence ID" value="KAH3773677.1"/>
    <property type="molecule type" value="Genomic_DNA"/>
</dbReference>
<accession>A0A9D4IID3</accession>
<evidence type="ECO:0000313" key="3">
    <source>
        <dbReference type="Proteomes" id="UP000828390"/>
    </source>
</evidence>
<feature type="compositionally biased region" description="Polar residues" evidence="1">
    <location>
        <begin position="1"/>
        <end position="32"/>
    </location>
</feature>
<organism evidence="2 3">
    <name type="scientific">Dreissena polymorpha</name>
    <name type="common">Zebra mussel</name>
    <name type="synonym">Mytilus polymorpha</name>
    <dbReference type="NCBI Taxonomy" id="45954"/>
    <lineage>
        <taxon>Eukaryota</taxon>
        <taxon>Metazoa</taxon>
        <taxon>Spiralia</taxon>
        <taxon>Lophotrochozoa</taxon>
        <taxon>Mollusca</taxon>
        <taxon>Bivalvia</taxon>
        <taxon>Autobranchia</taxon>
        <taxon>Heteroconchia</taxon>
        <taxon>Euheterodonta</taxon>
        <taxon>Imparidentia</taxon>
        <taxon>Neoheterodontei</taxon>
        <taxon>Myida</taxon>
        <taxon>Dreissenoidea</taxon>
        <taxon>Dreissenidae</taxon>
        <taxon>Dreissena</taxon>
    </lineage>
</organism>
<name>A0A9D4IID3_DREPO</name>
<gene>
    <name evidence="2" type="ORF">DPMN_175045</name>
</gene>
<reference evidence="2" key="1">
    <citation type="journal article" date="2019" name="bioRxiv">
        <title>The Genome of the Zebra Mussel, Dreissena polymorpha: A Resource for Invasive Species Research.</title>
        <authorList>
            <person name="McCartney M.A."/>
            <person name="Auch B."/>
            <person name="Kono T."/>
            <person name="Mallez S."/>
            <person name="Zhang Y."/>
            <person name="Obille A."/>
            <person name="Becker A."/>
            <person name="Abrahante J.E."/>
            <person name="Garbe J."/>
            <person name="Badalamenti J.P."/>
            <person name="Herman A."/>
            <person name="Mangelson H."/>
            <person name="Liachko I."/>
            <person name="Sullivan S."/>
            <person name="Sone E.D."/>
            <person name="Koren S."/>
            <person name="Silverstein K.A.T."/>
            <person name="Beckman K.B."/>
            <person name="Gohl D.M."/>
        </authorList>
    </citation>
    <scope>NUCLEOTIDE SEQUENCE</scope>
    <source>
        <strain evidence="2">Duluth1</strain>
        <tissue evidence="2">Whole animal</tissue>
    </source>
</reference>
<protein>
    <submittedName>
        <fullName evidence="2">Uncharacterized protein</fullName>
    </submittedName>
</protein>
<keyword evidence="3" id="KW-1185">Reference proteome</keyword>
<feature type="region of interest" description="Disordered" evidence="1">
    <location>
        <begin position="1"/>
        <end position="36"/>
    </location>
</feature>
<comment type="caution">
    <text evidence="2">The sequence shown here is derived from an EMBL/GenBank/DDBJ whole genome shotgun (WGS) entry which is preliminary data.</text>
</comment>
<evidence type="ECO:0000256" key="1">
    <source>
        <dbReference type="SAM" id="MobiDB-lite"/>
    </source>
</evidence>
<dbReference type="AlphaFoldDB" id="A0A9D4IID3"/>